<keyword evidence="2" id="KW-1185">Reference proteome</keyword>
<sequence length="68" mass="7675">MDKKLFQPGIRTKTIHQMGLTFGSLFGLNLGYAMDLFIDTIDLTLVSPTVAVKDQLNKQIDDMRDDTQ</sequence>
<dbReference type="RefSeq" id="WP_366924468.1">
    <property type="nucleotide sequence ID" value="NZ_CP121694.1"/>
</dbReference>
<organism evidence="1 2">
    <name type="scientific">Metallumcola ferriviriculae</name>
    <dbReference type="NCBI Taxonomy" id="3039180"/>
    <lineage>
        <taxon>Bacteria</taxon>
        <taxon>Bacillati</taxon>
        <taxon>Bacillota</taxon>
        <taxon>Clostridia</taxon>
        <taxon>Neomoorellales</taxon>
        <taxon>Desulfitibacteraceae</taxon>
        <taxon>Metallumcola</taxon>
    </lineage>
</organism>
<protein>
    <submittedName>
        <fullName evidence="1">Uncharacterized protein</fullName>
    </submittedName>
</protein>
<evidence type="ECO:0000313" key="1">
    <source>
        <dbReference type="EMBL" id="WRO21637.1"/>
    </source>
</evidence>
<dbReference type="EMBL" id="CP121694">
    <property type="protein sequence ID" value="WRO21637.1"/>
    <property type="molecule type" value="Genomic_DNA"/>
</dbReference>
<accession>A0AAU0UN82</accession>
<proteinExistence type="predicted"/>
<dbReference type="KEGG" id="dbc:MFMK1_001447"/>
<gene>
    <name evidence="1" type="ORF">MFMK1_001447</name>
</gene>
<reference evidence="1 2" key="1">
    <citation type="submission" date="2023-04" db="EMBL/GenBank/DDBJ databases">
        <authorList>
            <person name="Hsu D."/>
        </authorList>
    </citation>
    <scope>NUCLEOTIDE SEQUENCE [LARGE SCALE GENOMIC DNA]</scope>
    <source>
        <strain evidence="1 2">MK1</strain>
    </source>
</reference>
<dbReference type="Proteomes" id="UP001329915">
    <property type="component" value="Chromosome"/>
</dbReference>
<dbReference type="AlphaFoldDB" id="A0AAU0UN82"/>
<evidence type="ECO:0000313" key="2">
    <source>
        <dbReference type="Proteomes" id="UP001329915"/>
    </source>
</evidence>
<name>A0AAU0UN82_9FIRM</name>